<dbReference type="Gene3D" id="3.30.1780.10">
    <property type="entry name" value="ornithine cyclodeaminase, domain 1"/>
    <property type="match status" value="1"/>
</dbReference>
<dbReference type="AlphaFoldDB" id="A0A2N7VJN4"/>
<evidence type="ECO:0000313" key="1">
    <source>
        <dbReference type="EMBL" id="CAB3744725.1"/>
    </source>
</evidence>
<dbReference type="InterPro" id="IPR036291">
    <property type="entry name" value="NAD(P)-bd_dom_sf"/>
</dbReference>
<name>A0A2N7VJN4_9BURK</name>
<dbReference type="PIRSF" id="PIRSF001439">
    <property type="entry name" value="CryM"/>
    <property type="match status" value="1"/>
</dbReference>
<reference evidence="1 4" key="2">
    <citation type="submission" date="2020-04" db="EMBL/GenBank/DDBJ databases">
        <authorList>
            <person name="De Canck E."/>
        </authorList>
    </citation>
    <scope>NUCLEOTIDE SEQUENCE [LARGE SCALE GENOMIC DNA]</scope>
    <source>
        <strain evidence="1 4">LMG 27174</strain>
    </source>
</reference>
<dbReference type="PANTHER" id="PTHR13812:SF19">
    <property type="entry name" value="KETIMINE REDUCTASE MU-CRYSTALLIN"/>
    <property type="match status" value="1"/>
</dbReference>
<dbReference type="InterPro" id="IPR023401">
    <property type="entry name" value="ODC_N"/>
</dbReference>
<keyword evidence="3" id="KW-1185">Reference proteome</keyword>
<keyword evidence="1" id="KW-0560">Oxidoreductase</keyword>
<dbReference type="Gene3D" id="3.40.50.720">
    <property type="entry name" value="NAD(P)-binding Rossmann-like Domain"/>
    <property type="match status" value="1"/>
</dbReference>
<dbReference type="Proteomes" id="UP000494205">
    <property type="component" value="Unassembled WGS sequence"/>
</dbReference>
<dbReference type="OrthoDB" id="5293744at2"/>
<dbReference type="SUPFAM" id="SSF51735">
    <property type="entry name" value="NAD(P)-binding Rossmann-fold domains"/>
    <property type="match status" value="1"/>
</dbReference>
<gene>
    <name evidence="1" type="primary">arcB_2</name>
    <name evidence="2" type="ORF">C0Z16_36575</name>
    <name evidence="1" type="ORF">LMG27174_07244</name>
</gene>
<proteinExistence type="predicted"/>
<dbReference type="GO" id="GO:0042562">
    <property type="term" value="F:hormone binding"/>
    <property type="evidence" value="ECO:0007669"/>
    <property type="project" value="TreeGrafter"/>
</dbReference>
<dbReference type="GO" id="GO:0016491">
    <property type="term" value="F:oxidoreductase activity"/>
    <property type="evidence" value="ECO:0007669"/>
    <property type="project" value="UniProtKB-KW"/>
</dbReference>
<dbReference type="RefSeq" id="WP_102636801.1">
    <property type="nucleotide sequence ID" value="NZ_CADIJZ010000079.1"/>
</dbReference>
<organism evidence="1 4">
    <name type="scientific">Paraburkholderia rhynchosiae</name>
    <dbReference type="NCBI Taxonomy" id="487049"/>
    <lineage>
        <taxon>Bacteria</taxon>
        <taxon>Pseudomonadati</taxon>
        <taxon>Pseudomonadota</taxon>
        <taxon>Betaproteobacteria</taxon>
        <taxon>Burkholderiales</taxon>
        <taxon>Burkholderiaceae</taxon>
        <taxon>Paraburkholderia</taxon>
    </lineage>
</organism>
<sequence length="306" mass="32634">MHFITDYHVRRLITMRDAIAELRLALIEHGAGRASVQPRVRTKGEHVSISAMGAILPSAGVCGAKIYSTHRGRFDFVVPLFSSEDGQLMSILHGDALTEFRTAAVTRIASDALARPDARVLAVFGTGRQARAHIRALADNSSIERVLIAGIDHVAQTVAEMQAYFPDKLIEASHAHAAAQAADVIVTATRSATPLFDGTCVKPGAFVAAIGSSKPDARELDDALLARASTLVVESLEQAHTEAGDLLMAAPGVVDWDRVVELGAVLTNAQIPDRARGDVTIFKSLGFGLSDVALAGLITRRMTREE</sequence>
<dbReference type="EMBL" id="PNXY01000077">
    <property type="protein sequence ID" value="PMS17360.1"/>
    <property type="molecule type" value="Genomic_DNA"/>
</dbReference>
<evidence type="ECO:0000313" key="3">
    <source>
        <dbReference type="Proteomes" id="UP000235659"/>
    </source>
</evidence>
<dbReference type="Pfam" id="PF02423">
    <property type="entry name" value="OCD_Mu_crystall"/>
    <property type="match status" value="1"/>
</dbReference>
<accession>A0A2N7VJN4</accession>
<dbReference type="InterPro" id="IPR003462">
    <property type="entry name" value="ODC_Mu_crystall"/>
</dbReference>
<dbReference type="PANTHER" id="PTHR13812">
    <property type="entry name" value="KETIMINE REDUCTASE MU-CRYSTALLIN"/>
    <property type="match status" value="1"/>
</dbReference>
<dbReference type="Proteomes" id="UP000235659">
    <property type="component" value="Unassembled WGS sequence"/>
</dbReference>
<dbReference type="EC" id="1.5.1.49" evidence="1"/>
<dbReference type="EMBL" id="CADIJZ010000079">
    <property type="protein sequence ID" value="CAB3744725.1"/>
    <property type="molecule type" value="Genomic_DNA"/>
</dbReference>
<reference evidence="2 3" key="1">
    <citation type="submission" date="2018-01" db="EMBL/GenBank/DDBJ databases">
        <title>Whole genome analyses suggest that Burkholderia sensu lato contains two further novel genera in the rhizoxinica-symbiotica group Mycetohabitans gen. nov., and Trinickia gen. nov.: implications for the evolution of diazotrophy and nodulation in the Burkholderiaceae.</title>
        <authorList>
            <person name="Estrada-de los Santos P."/>
            <person name="Palmer M."/>
            <person name="Chavez-Ramirez B."/>
            <person name="Beukes C."/>
            <person name="Steenkamp E.T."/>
            <person name="Hirsch A.M."/>
            <person name="Manyaka P."/>
            <person name="Maluk M."/>
            <person name="Lafos M."/>
            <person name="Crook M."/>
            <person name="Gross E."/>
            <person name="Simon M.F."/>
            <person name="Bueno dos Reis Junior F."/>
            <person name="Poole P.S."/>
            <person name="Venter S.N."/>
            <person name="James E.K."/>
        </authorList>
    </citation>
    <scope>NUCLEOTIDE SEQUENCE [LARGE SCALE GENOMIC DNA]</scope>
    <source>
        <strain evidence="2 3">WSM 3937</strain>
    </source>
</reference>
<evidence type="ECO:0000313" key="2">
    <source>
        <dbReference type="EMBL" id="PMS17360.1"/>
    </source>
</evidence>
<protein>
    <submittedName>
        <fullName evidence="1">Delta(1)-pyrroline-2-carboxylate reductase</fullName>
        <ecNumber evidence="1">1.5.1.49</ecNumber>
    </submittedName>
    <submittedName>
        <fullName evidence="2">Ornithine cyclodeaminase</fullName>
    </submittedName>
</protein>
<evidence type="ECO:0000313" key="4">
    <source>
        <dbReference type="Proteomes" id="UP000494205"/>
    </source>
</evidence>
<dbReference type="GO" id="GO:0005737">
    <property type="term" value="C:cytoplasm"/>
    <property type="evidence" value="ECO:0007669"/>
    <property type="project" value="TreeGrafter"/>
</dbReference>